<protein>
    <submittedName>
        <fullName evidence="3">Type 1 fimbrial protein</fullName>
    </submittedName>
</protein>
<dbReference type="Proteomes" id="UP000321776">
    <property type="component" value="Unassembled WGS sequence"/>
</dbReference>
<reference evidence="3 4" key="1">
    <citation type="journal article" date="2018" name="Int. J. Syst. Evol. Microbiol.">
        <title>Paraburkholderia azotifigens sp. nov., a nitrogen-fixing bacterium isolated from paddy soil.</title>
        <authorList>
            <person name="Choi G.M."/>
            <person name="Im W.T."/>
        </authorList>
    </citation>
    <scope>NUCLEOTIDE SEQUENCE [LARGE SCALE GENOMIC DNA]</scope>
    <source>
        <strain evidence="3 4">NF 2-5-3</strain>
    </source>
</reference>
<dbReference type="InterPro" id="IPR036937">
    <property type="entry name" value="Adhesion_dom_fimbrial_sf"/>
</dbReference>
<feature type="domain" description="Fimbrial-type adhesion" evidence="2">
    <location>
        <begin position="38"/>
        <end position="176"/>
    </location>
</feature>
<dbReference type="PANTHER" id="PTHR33420:SF3">
    <property type="entry name" value="FIMBRIAL SUBUNIT ELFA"/>
    <property type="match status" value="1"/>
</dbReference>
<dbReference type="InterPro" id="IPR008966">
    <property type="entry name" value="Adhesion_dom_sf"/>
</dbReference>
<organism evidence="3 4">
    <name type="scientific">Paraburkholderia azotifigens</name>
    <dbReference type="NCBI Taxonomy" id="2057004"/>
    <lineage>
        <taxon>Bacteria</taxon>
        <taxon>Pseudomonadati</taxon>
        <taxon>Pseudomonadota</taxon>
        <taxon>Betaproteobacteria</taxon>
        <taxon>Burkholderiales</taxon>
        <taxon>Burkholderiaceae</taxon>
        <taxon>Paraburkholderia</taxon>
    </lineage>
</organism>
<gene>
    <name evidence="3" type="ORF">FRZ40_07645</name>
</gene>
<evidence type="ECO:0000313" key="4">
    <source>
        <dbReference type="Proteomes" id="UP000321776"/>
    </source>
</evidence>
<dbReference type="GO" id="GO:0009289">
    <property type="term" value="C:pilus"/>
    <property type="evidence" value="ECO:0007669"/>
    <property type="project" value="InterPro"/>
</dbReference>
<evidence type="ECO:0000313" key="3">
    <source>
        <dbReference type="EMBL" id="TXC89143.1"/>
    </source>
</evidence>
<dbReference type="InterPro" id="IPR000259">
    <property type="entry name" value="Adhesion_dom_fimbrial"/>
</dbReference>
<comment type="caution">
    <text evidence="3">The sequence shown here is derived from an EMBL/GenBank/DDBJ whole genome shotgun (WGS) entry which is preliminary data.</text>
</comment>
<dbReference type="SUPFAM" id="SSF49401">
    <property type="entry name" value="Bacterial adhesins"/>
    <property type="match status" value="1"/>
</dbReference>
<keyword evidence="1" id="KW-0732">Signal</keyword>
<dbReference type="Gene3D" id="2.60.40.1090">
    <property type="entry name" value="Fimbrial-type adhesion domain"/>
    <property type="match status" value="1"/>
</dbReference>
<dbReference type="AlphaFoldDB" id="A0A5C6VUU4"/>
<dbReference type="GO" id="GO:0043709">
    <property type="term" value="P:cell adhesion involved in single-species biofilm formation"/>
    <property type="evidence" value="ECO:0007669"/>
    <property type="project" value="TreeGrafter"/>
</dbReference>
<dbReference type="InterPro" id="IPR050263">
    <property type="entry name" value="Bact_Fimbrial_Adh_Pro"/>
</dbReference>
<evidence type="ECO:0000256" key="1">
    <source>
        <dbReference type="ARBA" id="ARBA00022729"/>
    </source>
</evidence>
<dbReference type="EMBL" id="VOQS01000001">
    <property type="protein sequence ID" value="TXC89143.1"/>
    <property type="molecule type" value="Genomic_DNA"/>
</dbReference>
<evidence type="ECO:0000259" key="2">
    <source>
        <dbReference type="Pfam" id="PF00419"/>
    </source>
</evidence>
<accession>A0A5C6VUU4</accession>
<dbReference type="PANTHER" id="PTHR33420">
    <property type="entry name" value="FIMBRIAL SUBUNIT ELFA-RELATED"/>
    <property type="match status" value="1"/>
</dbReference>
<dbReference type="Pfam" id="PF00419">
    <property type="entry name" value="Fimbrial"/>
    <property type="match status" value="1"/>
</dbReference>
<sequence>MQVAKVAPGTTFSGGNIKTGSSIYTAYTVTFTTSVVQIINGSCTTPDVSVPLGTWSTTSFTGAGSTTTAVGFNVSLNNCPAGMNSISYRVDPTTSVLNSPQSVVALDSSSTATGVGVQLLNNSSNPLPLSSYQTFSGYSSSTGGSYTIPLKARYYQTGATVGPGPANTSMTLTMQYL</sequence>
<proteinExistence type="predicted"/>
<name>A0A5C6VUU4_9BURK</name>